<dbReference type="RefSeq" id="WP_064036445.1">
    <property type="nucleotide sequence ID" value="NZ_LUUH01000044.1"/>
</dbReference>
<evidence type="ECO:0000313" key="3">
    <source>
        <dbReference type="EMBL" id="OAI05299.1"/>
    </source>
</evidence>
<evidence type="ECO:0000259" key="2">
    <source>
        <dbReference type="Pfam" id="PF17761"/>
    </source>
</evidence>
<dbReference type="Proteomes" id="UP000077763">
    <property type="component" value="Unassembled WGS sequence"/>
</dbReference>
<feature type="domain" description="YhcG PDDEXK nuclease" evidence="1">
    <location>
        <begin position="230"/>
        <end position="382"/>
    </location>
</feature>
<dbReference type="InterPro" id="IPR009362">
    <property type="entry name" value="YhcG_C"/>
</dbReference>
<evidence type="ECO:0008006" key="5">
    <source>
        <dbReference type="Google" id="ProtNLM"/>
    </source>
</evidence>
<proteinExistence type="predicted"/>
<dbReference type="InterPro" id="IPR011856">
    <property type="entry name" value="tRNA_endonuc-like_dom_sf"/>
</dbReference>
<dbReference type="Pfam" id="PF17761">
    <property type="entry name" value="DUF1016_N"/>
    <property type="match status" value="1"/>
</dbReference>
<reference evidence="3 4" key="1">
    <citation type="submission" date="2016-03" db="EMBL/GenBank/DDBJ databases">
        <authorList>
            <person name="Ploux O."/>
        </authorList>
    </citation>
    <scope>NUCLEOTIDE SEQUENCE [LARGE SCALE GENOMIC DNA]</scope>
    <source>
        <strain evidence="3 4">R-45371</strain>
    </source>
</reference>
<dbReference type="AlphaFoldDB" id="A0A177MKA5"/>
<gene>
    <name evidence="3" type="ORF">A1353_00225</name>
</gene>
<sequence>MSESGHLPSAYGDIHTDIVQLLENARHAAARSVNALMTASYWEIGRRIVEFEQGGDDRAAYGEALIQRLALDLSNRFGRGFSRQNLQQMRAFYLTWPLEPICQTASGILALNTQTLSASSFTSPILQTLSAESSPTAIIQTASGQLLTLATLAEAFPLPWSAYVRLLSVKKPEARGFYETEALRCGWTVRQLDRQINSQFYERIALSKNKVAMLAQAEHAEPDDAITPEQAIKDPFVLEFLNLKDQYSESDLEDALIQHLADFLLELGDDFAFVGRQRRLRLDDTWFRIDLLFFHRRLKCLVVIDLKVGKFSYADAGQMHLYLNYAREHWMKPGENPPVGLILCAAKGAAEAHYALDNLPNKVLAAEYQTVLPDEKLLAEELERSRIELEARRLVASKNEGDV</sequence>
<name>A0A177MKA5_METMH</name>
<evidence type="ECO:0000259" key="1">
    <source>
        <dbReference type="Pfam" id="PF06250"/>
    </source>
</evidence>
<comment type="caution">
    <text evidence="3">The sequence shown here is derived from an EMBL/GenBank/DDBJ whole genome shotgun (WGS) entry which is preliminary data.</text>
</comment>
<organism evidence="3 4">
    <name type="scientific">Methylomonas methanica</name>
    <dbReference type="NCBI Taxonomy" id="421"/>
    <lineage>
        <taxon>Bacteria</taxon>
        <taxon>Pseudomonadati</taxon>
        <taxon>Pseudomonadota</taxon>
        <taxon>Gammaproteobacteria</taxon>
        <taxon>Methylococcales</taxon>
        <taxon>Methylococcaceae</taxon>
        <taxon>Methylomonas</taxon>
    </lineage>
</organism>
<feature type="domain" description="YhcG N-terminal" evidence="2">
    <location>
        <begin position="17"/>
        <end position="203"/>
    </location>
</feature>
<dbReference type="PANTHER" id="PTHR30547">
    <property type="entry name" value="UNCHARACTERIZED PROTEIN YHCG-RELATED"/>
    <property type="match status" value="1"/>
</dbReference>
<dbReference type="Gene3D" id="3.40.1350.10">
    <property type="match status" value="1"/>
</dbReference>
<dbReference type="Pfam" id="PF06250">
    <property type="entry name" value="YhcG_C"/>
    <property type="match status" value="1"/>
</dbReference>
<protein>
    <recommendedName>
        <fullName evidence="5">Nuclease of restriction endonuclease-like (RecB) superfamily</fullName>
    </recommendedName>
</protein>
<dbReference type="EMBL" id="LUUH01000044">
    <property type="protein sequence ID" value="OAI05299.1"/>
    <property type="molecule type" value="Genomic_DNA"/>
</dbReference>
<evidence type="ECO:0000313" key="4">
    <source>
        <dbReference type="Proteomes" id="UP000077763"/>
    </source>
</evidence>
<dbReference type="GO" id="GO:0003676">
    <property type="term" value="F:nucleic acid binding"/>
    <property type="evidence" value="ECO:0007669"/>
    <property type="project" value="InterPro"/>
</dbReference>
<dbReference type="InterPro" id="IPR053148">
    <property type="entry name" value="PD-DEXK-like_domain"/>
</dbReference>
<accession>A0A177MKA5</accession>
<dbReference type="PANTHER" id="PTHR30547:SF5">
    <property type="entry name" value="NUCLEASE YHCG-RELATED"/>
    <property type="match status" value="1"/>
</dbReference>
<dbReference type="InterPro" id="IPR041527">
    <property type="entry name" value="YhcG_N"/>
</dbReference>